<dbReference type="EMBL" id="JASSZA010000011">
    <property type="protein sequence ID" value="KAK2097845.1"/>
    <property type="molecule type" value="Genomic_DNA"/>
</dbReference>
<keyword evidence="2" id="KW-0732">Signal</keyword>
<name>A0ABQ9UM11_SAGOE</name>
<feature type="compositionally biased region" description="Basic and acidic residues" evidence="1">
    <location>
        <begin position="105"/>
        <end position="117"/>
    </location>
</feature>
<dbReference type="Proteomes" id="UP001266305">
    <property type="component" value="Unassembled WGS sequence"/>
</dbReference>
<sequence>MGTPRVQHPPPPQLLFLILLSCPWIQGLPLKEEEILPEPGSETPTVASEALAELLHGALLRRGPEMGYLPERETAEEARAFREAGEIQGTQNETVRESQTWAQTEPEKQRQNDSEMV</sequence>
<protein>
    <submittedName>
        <fullName evidence="3">Uncharacterized protein</fullName>
    </submittedName>
</protein>
<comment type="caution">
    <text evidence="3">The sequence shown here is derived from an EMBL/GenBank/DDBJ whole genome shotgun (WGS) entry which is preliminary data.</text>
</comment>
<evidence type="ECO:0000256" key="1">
    <source>
        <dbReference type="SAM" id="MobiDB-lite"/>
    </source>
</evidence>
<reference evidence="3 4" key="1">
    <citation type="submission" date="2023-05" db="EMBL/GenBank/DDBJ databases">
        <title>B98-5 Cell Line De Novo Hybrid Assembly: An Optical Mapping Approach.</title>
        <authorList>
            <person name="Kananen K."/>
            <person name="Auerbach J.A."/>
            <person name="Kautto E."/>
            <person name="Blachly J.S."/>
        </authorList>
    </citation>
    <scope>NUCLEOTIDE SEQUENCE [LARGE SCALE GENOMIC DNA]</scope>
    <source>
        <strain evidence="3">B95-8</strain>
        <tissue evidence="3">Cell line</tissue>
    </source>
</reference>
<dbReference type="PROSITE" id="PS51257">
    <property type="entry name" value="PROKAR_LIPOPROTEIN"/>
    <property type="match status" value="1"/>
</dbReference>
<feature type="chain" id="PRO_5045437004" evidence="2">
    <location>
        <begin position="28"/>
        <end position="117"/>
    </location>
</feature>
<evidence type="ECO:0000256" key="2">
    <source>
        <dbReference type="SAM" id="SignalP"/>
    </source>
</evidence>
<feature type="compositionally biased region" description="Polar residues" evidence="1">
    <location>
        <begin position="88"/>
        <end position="103"/>
    </location>
</feature>
<feature type="region of interest" description="Disordered" evidence="1">
    <location>
        <begin position="84"/>
        <end position="117"/>
    </location>
</feature>
<feature type="signal peptide" evidence="2">
    <location>
        <begin position="1"/>
        <end position="27"/>
    </location>
</feature>
<evidence type="ECO:0000313" key="3">
    <source>
        <dbReference type="EMBL" id="KAK2097845.1"/>
    </source>
</evidence>
<keyword evidence="4" id="KW-1185">Reference proteome</keyword>
<accession>A0ABQ9UM11</accession>
<proteinExistence type="predicted"/>
<organism evidence="3 4">
    <name type="scientific">Saguinus oedipus</name>
    <name type="common">Cotton-top tamarin</name>
    <name type="synonym">Oedipomidas oedipus</name>
    <dbReference type="NCBI Taxonomy" id="9490"/>
    <lineage>
        <taxon>Eukaryota</taxon>
        <taxon>Metazoa</taxon>
        <taxon>Chordata</taxon>
        <taxon>Craniata</taxon>
        <taxon>Vertebrata</taxon>
        <taxon>Euteleostomi</taxon>
        <taxon>Mammalia</taxon>
        <taxon>Eutheria</taxon>
        <taxon>Euarchontoglires</taxon>
        <taxon>Primates</taxon>
        <taxon>Haplorrhini</taxon>
        <taxon>Platyrrhini</taxon>
        <taxon>Cebidae</taxon>
        <taxon>Callitrichinae</taxon>
        <taxon>Saguinus</taxon>
    </lineage>
</organism>
<evidence type="ECO:0000313" key="4">
    <source>
        <dbReference type="Proteomes" id="UP001266305"/>
    </source>
</evidence>
<gene>
    <name evidence="3" type="ORF">P7K49_023296</name>
</gene>